<feature type="transmembrane region" description="Helical" evidence="2">
    <location>
        <begin position="293"/>
        <end position="317"/>
    </location>
</feature>
<keyword evidence="5" id="KW-1185">Reference proteome</keyword>
<reference evidence="4" key="1">
    <citation type="submission" date="2022-07" db="EMBL/GenBank/DDBJ databases">
        <title>Genome Sequence of Physisporinus lineatus.</title>
        <authorList>
            <person name="Buettner E."/>
        </authorList>
    </citation>
    <scope>NUCLEOTIDE SEQUENCE</scope>
    <source>
        <strain evidence="4">VT162</strain>
    </source>
</reference>
<comment type="caution">
    <text evidence="4">The sequence shown here is derived from an EMBL/GenBank/DDBJ whole genome shotgun (WGS) entry which is preliminary data.</text>
</comment>
<feature type="compositionally biased region" description="Polar residues" evidence="1">
    <location>
        <begin position="24"/>
        <end position="42"/>
    </location>
</feature>
<organism evidence="4 5">
    <name type="scientific">Meripilus lineatus</name>
    <dbReference type="NCBI Taxonomy" id="2056292"/>
    <lineage>
        <taxon>Eukaryota</taxon>
        <taxon>Fungi</taxon>
        <taxon>Dikarya</taxon>
        <taxon>Basidiomycota</taxon>
        <taxon>Agaricomycotina</taxon>
        <taxon>Agaricomycetes</taxon>
        <taxon>Polyporales</taxon>
        <taxon>Meripilaceae</taxon>
        <taxon>Meripilus</taxon>
    </lineage>
</organism>
<feature type="domain" description="DUF6535" evidence="3">
    <location>
        <begin position="106"/>
        <end position="286"/>
    </location>
</feature>
<dbReference type="EMBL" id="JANAWD010000280">
    <property type="protein sequence ID" value="KAJ3482293.1"/>
    <property type="molecule type" value="Genomic_DNA"/>
</dbReference>
<proteinExistence type="predicted"/>
<keyword evidence="2" id="KW-1133">Transmembrane helix</keyword>
<feature type="transmembrane region" description="Helical" evidence="2">
    <location>
        <begin position="207"/>
        <end position="226"/>
    </location>
</feature>
<dbReference type="InterPro" id="IPR045338">
    <property type="entry name" value="DUF6535"/>
</dbReference>
<evidence type="ECO:0000259" key="3">
    <source>
        <dbReference type="Pfam" id="PF20153"/>
    </source>
</evidence>
<feature type="region of interest" description="Disordered" evidence="1">
    <location>
        <begin position="1"/>
        <end position="81"/>
    </location>
</feature>
<dbReference type="Pfam" id="PF20153">
    <property type="entry name" value="DUF6535"/>
    <property type="match status" value="1"/>
</dbReference>
<evidence type="ECO:0000313" key="5">
    <source>
        <dbReference type="Proteomes" id="UP001212997"/>
    </source>
</evidence>
<dbReference type="AlphaFoldDB" id="A0AAD5YHL2"/>
<keyword evidence="2" id="KW-0472">Membrane</keyword>
<sequence>MSASSSEWSHSPPDIPAWFFPEPLSSSPVPQGVTPPNQSTKSIGEVRNDSPVRPQPRRNATMRQDGARGAQGKWKELDEDKPDFEKRCEKLEEKHPSIKLKDTNGWPDLSKTLHDGDEREGTGVNENIDTILVFSGLFSAVIITLFIEASRLLQRDQTEATNMILLQISQQLNSFAVTGNPSIVNSTTIPAALPPFTPDTGSKWVNALWLASLVLSLITASLGMLVKQWFREYLSIAFVAPRERCRIRHFRRSGLLWYKVPEIASFLPILLQLALILFFTGLVIYIRILLPSICWHIIVLIGLWFLFLVVTTLIPMFSPSCPYKTPLLKTLFTKFHQFSNETYNRWNGTGSDDEDDEQAKQVFDEEIGLARSTNLNFDVDVLLGAYDSTKDINVWEMVTRCIDLNSPQNALEAIYQMVERRFGSHLRPWSYLGGCYEQAELRCVLRSMIACIRRAFLITHDKDLGDTLEEAEADALVLLINLEIPLGWEHNSDRALSKMVNILKREALSIPDSYAFKAAYILSFPLAIIPTEVDEVLMDNLICAASKMLDPIVGTSTRDEIPIQTLFDLCRSLFLCAGRAREDNQTMLQNGFSRLTVRLADELKSFGV</sequence>
<name>A0AAD5YHL2_9APHY</name>
<dbReference type="Proteomes" id="UP001212997">
    <property type="component" value="Unassembled WGS sequence"/>
</dbReference>
<protein>
    <recommendedName>
        <fullName evidence="3">DUF6535 domain-containing protein</fullName>
    </recommendedName>
</protein>
<evidence type="ECO:0000313" key="4">
    <source>
        <dbReference type="EMBL" id="KAJ3482293.1"/>
    </source>
</evidence>
<feature type="transmembrane region" description="Helical" evidence="2">
    <location>
        <begin position="130"/>
        <end position="147"/>
    </location>
</feature>
<feature type="transmembrane region" description="Helical" evidence="2">
    <location>
        <begin position="263"/>
        <end position="286"/>
    </location>
</feature>
<evidence type="ECO:0000256" key="1">
    <source>
        <dbReference type="SAM" id="MobiDB-lite"/>
    </source>
</evidence>
<feature type="compositionally biased region" description="Low complexity" evidence="1">
    <location>
        <begin position="1"/>
        <end position="11"/>
    </location>
</feature>
<evidence type="ECO:0000256" key="2">
    <source>
        <dbReference type="SAM" id="Phobius"/>
    </source>
</evidence>
<accession>A0AAD5YHL2</accession>
<gene>
    <name evidence="4" type="ORF">NLI96_g7073</name>
</gene>
<keyword evidence="2" id="KW-0812">Transmembrane</keyword>